<feature type="site" description="Important for substrate specificity" evidence="3">
    <location>
        <position position="126"/>
    </location>
</feature>
<organism evidence="6 7">
    <name type="scientific">Peptoclostridium litorale DSM 5388</name>
    <dbReference type="NCBI Taxonomy" id="1121324"/>
    <lineage>
        <taxon>Bacteria</taxon>
        <taxon>Bacillati</taxon>
        <taxon>Bacillota</taxon>
        <taxon>Clostridia</taxon>
        <taxon>Peptostreptococcales</taxon>
        <taxon>Peptoclostridiaceae</taxon>
        <taxon>Peptoclostridium</taxon>
    </lineage>
</organism>
<name>A0A069RJY3_PEPLI</name>
<dbReference type="ESTHER" id="cloli-a0a069rjy3">
    <property type="family name" value="CarbLipBact_2"/>
</dbReference>
<evidence type="ECO:0000313" key="6">
    <source>
        <dbReference type="EMBL" id="KDR96450.1"/>
    </source>
</evidence>
<dbReference type="EMBL" id="JJMM01000002">
    <property type="protein sequence ID" value="KDR96450.1"/>
    <property type="molecule type" value="Genomic_DNA"/>
</dbReference>
<protein>
    <submittedName>
        <fullName evidence="6">Carboxylesterase</fullName>
    </submittedName>
</protein>
<gene>
    <name evidence="6" type="ORF">CLIT_2c00560</name>
</gene>
<dbReference type="InterPro" id="IPR012354">
    <property type="entry name" value="Esterase_lipase"/>
</dbReference>
<feature type="binding site" evidence="2">
    <location>
        <position position="86"/>
    </location>
    <ligand>
        <name>substrate</name>
    </ligand>
</feature>
<feature type="binding site" evidence="2">
    <location>
        <position position="17"/>
    </location>
    <ligand>
        <name>substrate</name>
    </ligand>
</feature>
<sequence length="235" mass="26551">MIVLEKNKTGCLLVHGFGGGHYEIDGIVPHIEKSGFIVRRASLAGHTGKRKDLRNGGYAQWIESAEKELEKLMEECENVHVIGFSMGGLIGINLALKHKISSITTINTPVYYWDIELIVKNITNDIKKGEYLNIKRYVKSSGKFPIKALLNFKILLKKTKKRMPLVKTPFLVIQSVDDDTVRKTSSNYIYDNISSRVKSLEYVEGGGHQVLQSEYKHEVGTLIEEFLRRVGDKVS</sequence>
<comment type="caution">
    <text evidence="6">The sequence shown here is derived from an EMBL/GenBank/DDBJ whole genome shotgun (WGS) entry which is preliminary data.</text>
</comment>
<evidence type="ECO:0000256" key="3">
    <source>
        <dbReference type="PIRSR" id="PIRSR017388-3"/>
    </source>
</evidence>
<dbReference type="InterPro" id="IPR022742">
    <property type="entry name" value="Hydrolase_4"/>
</dbReference>
<proteinExistence type="predicted"/>
<feature type="active site" description="Nucleophile" evidence="1">
    <location>
        <position position="85"/>
    </location>
</feature>
<dbReference type="PIRSF" id="PIRSF017388">
    <property type="entry name" value="Esterase_lipase"/>
    <property type="match status" value="1"/>
</dbReference>
<evidence type="ECO:0000259" key="5">
    <source>
        <dbReference type="Pfam" id="PF12146"/>
    </source>
</evidence>
<feature type="domain" description="AB hydrolase-1" evidence="4">
    <location>
        <begin position="12"/>
        <end position="114"/>
    </location>
</feature>
<dbReference type="Gene3D" id="3.40.50.1820">
    <property type="entry name" value="alpha/beta hydrolase"/>
    <property type="match status" value="1"/>
</dbReference>
<evidence type="ECO:0000256" key="1">
    <source>
        <dbReference type="PIRSR" id="PIRSR017388-1"/>
    </source>
</evidence>
<dbReference type="Pfam" id="PF12146">
    <property type="entry name" value="Hydrolase_4"/>
    <property type="match status" value="1"/>
</dbReference>
<dbReference type="eggNOG" id="COG1647">
    <property type="taxonomic scope" value="Bacteria"/>
</dbReference>
<dbReference type="Pfam" id="PF00561">
    <property type="entry name" value="Abhydrolase_1"/>
    <property type="match status" value="1"/>
</dbReference>
<dbReference type="Proteomes" id="UP000027946">
    <property type="component" value="Unassembled WGS sequence"/>
</dbReference>
<evidence type="ECO:0000256" key="2">
    <source>
        <dbReference type="PIRSR" id="PIRSR017388-2"/>
    </source>
</evidence>
<keyword evidence="7" id="KW-1185">Reference proteome</keyword>
<dbReference type="SUPFAM" id="SSF53474">
    <property type="entry name" value="alpha/beta-Hydrolases"/>
    <property type="match status" value="1"/>
</dbReference>
<feature type="active site" description="Charge relay system" evidence="1">
    <location>
        <position position="208"/>
    </location>
</feature>
<reference evidence="6 7" key="1">
    <citation type="submission" date="2014-03" db="EMBL/GenBank/DDBJ databases">
        <title>Genome sequence of Clostridium litorale W6, DSM 5388.</title>
        <authorList>
            <person name="Poehlein A."/>
            <person name="Jagirdar A."/>
            <person name="Khonsari B."/>
            <person name="Chibani C.M."/>
            <person name="Gutierrez Gutierrez D.A."/>
            <person name="Davydova E."/>
            <person name="Alghaithi H.S."/>
            <person name="Nair K.P."/>
            <person name="Dhamotharan K."/>
            <person name="Chandran L."/>
            <person name="G W."/>
            <person name="Daniel R."/>
        </authorList>
    </citation>
    <scope>NUCLEOTIDE SEQUENCE [LARGE SCALE GENOMIC DNA]</scope>
    <source>
        <strain evidence="6 7">W6</strain>
    </source>
</reference>
<dbReference type="GO" id="GO:0052689">
    <property type="term" value="F:carboxylic ester hydrolase activity"/>
    <property type="evidence" value="ECO:0007669"/>
    <property type="project" value="InterPro"/>
</dbReference>
<dbReference type="InterPro" id="IPR029058">
    <property type="entry name" value="AB_hydrolase_fold"/>
</dbReference>
<dbReference type="STRING" id="1121324.CLIT_2c00560"/>
<dbReference type="AlphaFoldDB" id="A0A069RJY3"/>
<feature type="domain" description="Serine aminopeptidase S33" evidence="5">
    <location>
        <begin position="141"/>
        <end position="211"/>
    </location>
</feature>
<feature type="active site" description="Charge relay system" evidence="1">
    <location>
        <position position="178"/>
    </location>
</feature>
<dbReference type="InterPro" id="IPR000073">
    <property type="entry name" value="AB_hydrolase_1"/>
</dbReference>
<accession>A0A069RJY3</accession>
<evidence type="ECO:0000259" key="4">
    <source>
        <dbReference type="Pfam" id="PF00561"/>
    </source>
</evidence>
<evidence type="ECO:0000313" key="7">
    <source>
        <dbReference type="Proteomes" id="UP000027946"/>
    </source>
</evidence>